<protein>
    <submittedName>
        <fullName evidence="1">Uncharacterized protein</fullName>
    </submittedName>
</protein>
<dbReference type="RefSeq" id="WP_343770413.1">
    <property type="nucleotide sequence ID" value="NZ_BAAACF010000003.1"/>
</dbReference>
<dbReference type="InterPro" id="IPR036412">
    <property type="entry name" value="HAD-like_sf"/>
</dbReference>
<accession>A0ABP3UCW5</accession>
<keyword evidence="2" id="KW-1185">Reference proteome</keyword>
<sequence length="258" mass="30526">MISKYNNYLFIFEDILCSSPQKQEEWVKFINKIPVHRRYFFTLNPDFSRKTLSNMIKNLNINYDFNNVLTPSYLMLSYCKTLYTNLTIYPISTTMDFHDFYISNIKIDFANPNLIIVNTSNMSKEYLNALSHFNNIPIIFSSILCTNRFDKCVMCNENCNLRYIKSSYRTRLIIPDSPPSYDVTYLFKKFNIDPKETVLVTCKIRNDYLQCEKAGCQMVLVLNEKYSKEDYIDSSFDINLVVDNLNNLSYFLNLKEEI</sequence>
<proteinExistence type="predicted"/>
<gene>
    <name evidence="1" type="ORF">GCM10008905_26660</name>
</gene>
<dbReference type="EMBL" id="BAAACF010000003">
    <property type="protein sequence ID" value="GAA0728158.1"/>
    <property type="molecule type" value="Genomic_DNA"/>
</dbReference>
<comment type="caution">
    <text evidence="1">The sequence shown here is derived from an EMBL/GenBank/DDBJ whole genome shotgun (WGS) entry which is preliminary data.</text>
</comment>
<dbReference type="Proteomes" id="UP001500339">
    <property type="component" value="Unassembled WGS sequence"/>
</dbReference>
<organism evidence="1 2">
    <name type="scientific">Clostridium malenominatum</name>
    <dbReference type="NCBI Taxonomy" id="1539"/>
    <lineage>
        <taxon>Bacteria</taxon>
        <taxon>Bacillati</taxon>
        <taxon>Bacillota</taxon>
        <taxon>Clostridia</taxon>
        <taxon>Eubacteriales</taxon>
        <taxon>Clostridiaceae</taxon>
        <taxon>Clostridium</taxon>
    </lineage>
</organism>
<evidence type="ECO:0000313" key="2">
    <source>
        <dbReference type="Proteomes" id="UP001500339"/>
    </source>
</evidence>
<dbReference type="SUPFAM" id="SSF56784">
    <property type="entry name" value="HAD-like"/>
    <property type="match status" value="1"/>
</dbReference>
<name>A0ABP3UCW5_9CLOT</name>
<dbReference type="InterPro" id="IPR023214">
    <property type="entry name" value="HAD_sf"/>
</dbReference>
<evidence type="ECO:0000313" key="1">
    <source>
        <dbReference type="EMBL" id="GAA0728158.1"/>
    </source>
</evidence>
<reference evidence="2" key="1">
    <citation type="journal article" date="2019" name="Int. J. Syst. Evol. Microbiol.">
        <title>The Global Catalogue of Microorganisms (GCM) 10K type strain sequencing project: providing services to taxonomists for standard genome sequencing and annotation.</title>
        <authorList>
            <consortium name="The Broad Institute Genomics Platform"/>
            <consortium name="The Broad Institute Genome Sequencing Center for Infectious Disease"/>
            <person name="Wu L."/>
            <person name="Ma J."/>
        </authorList>
    </citation>
    <scope>NUCLEOTIDE SEQUENCE [LARGE SCALE GENOMIC DNA]</scope>
    <source>
        <strain evidence="2">JCM 1405</strain>
    </source>
</reference>
<dbReference type="Gene3D" id="3.40.50.1000">
    <property type="entry name" value="HAD superfamily/HAD-like"/>
    <property type="match status" value="2"/>
</dbReference>
<dbReference type="Pfam" id="PF13242">
    <property type="entry name" value="Hydrolase_like"/>
    <property type="match status" value="1"/>
</dbReference>